<dbReference type="Gene3D" id="3.40.250.10">
    <property type="entry name" value="Rhodanese-like domain"/>
    <property type="match status" value="1"/>
</dbReference>
<sequence>MNTITRRTLLTGATAAAVAITTLPLLAQAAVMTAPEAQKAALAGEVVFIDIRSPEEWKETGLATSASPVSMHQAGFLQKLDKLIDGDKTRKIAIICATGARSAFIQKELTKRGYTNAISVAEGMLGGPYGKGWIPRGMPVKQFTGN</sequence>
<dbReference type="EMBL" id="UOEC01000161">
    <property type="protein sequence ID" value="VAV99331.1"/>
    <property type="molecule type" value="Genomic_DNA"/>
</dbReference>
<organism evidence="2">
    <name type="scientific">hydrothermal vent metagenome</name>
    <dbReference type="NCBI Taxonomy" id="652676"/>
    <lineage>
        <taxon>unclassified sequences</taxon>
        <taxon>metagenomes</taxon>
        <taxon>ecological metagenomes</taxon>
    </lineage>
</organism>
<dbReference type="InterPro" id="IPR036873">
    <property type="entry name" value="Rhodanese-like_dom_sf"/>
</dbReference>
<name>A0A3B0S952_9ZZZZ</name>
<accession>A0A3B0S952</accession>
<protein>
    <recommendedName>
        <fullName evidence="1">Rhodanese domain-containing protein</fullName>
    </recommendedName>
</protein>
<dbReference type="InterPro" id="IPR001763">
    <property type="entry name" value="Rhodanese-like_dom"/>
</dbReference>
<dbReference type="SUPFAM" id="SSF52821">
    <property type="entry name" value="Rhodanese/Cell cycle control phosphatase"/>
    <property type="match status" value="1"/>
</dbReference>
<dbReference type="PROSITE" id="PS50206">
    <property type="entry name" value="RHODANESE_3"/>
    <property type="match status" value="1"/>
</dbReference>
<dbReference type="AlphaFoldDB" id="A0A3B0S952"/>
<dbReference type="Pfam" id="PF00581">
    <property type="entry name" value="Rhodanese"/>
    <property type="match status" value="1"/>
</dbReference>
<dbReference type="InterPro" id="IPR006311">
    <property type="entry name" value="TAT_signal"/>
</dbReference>
<evidence type="ECO:0000313" key="2">
    <source>
        <dbReference type="EMBL" id="VAV99331.1"/>
    </source>
</evidence>
<feature type="domain" description="Rhodanese" evidence="1">
    <location>
        <begin position="42"/>
        <end position="142"/>
    </location>
</feature>
<proteinExistence type="predicted"/>
<dbReference type="CDD" id="cd00158">
    <property type="entry name" value="RHOD"/>
    <property type="match status" value="1"/>
</dbReference>
<dbReference type="PROSITE" id="PS51318">
    <property type="entry name" value="TAT"/>
    <property type="match status" value="1"/>
</dbReference>
<reference evidence="2" key="1">
    <citation type="submission" date="2018-06" db="EMBL/GenBank/DDBJ databases">
        <authorList>
            <person name="Zhirakovskaya E."/>
        </authorList>
    </citation>
    <scope>NUCLEOTIDE SEQUENCE</scope>
</reference>
<gene>
    <name evidence="2" type="ORF">MNBD_ALPHA08-1847</name>
</gene>
<evidence type="ECO:0000259" key="1">
    <source>
        <dbReference type="PROSITE" id="PS50206"/>
    </source>
</evidence>